<comment type="subunit">
    <text evidence="7">Component of the Mediator complex.</text>
</comment>
<keyword evidence="5 7" id="KW-0804">Transcription</keyword>
<evidence type="ECO:0000256" key="6">
    <source>
        <dbReference type="ARBA" id="ARBA00023242"/>
    </source>
</evidence>
<evidence type="ECO:0000256" key="3">
    <source>
        <dbReference type="ARBA" id="ARBA00023015"/>
    </source>
</evidence>
<dbReference type="OrthoDB" id="5414694at2759"/>
<keyword evidence="3 7" id="KW-0805">Transcription regulation</keyword>
<evidence type="ECO:0000256" key="4">
    <source>
        <dbReference type="ARBA" id="ARBA00023159"/>
    </source>
</evidence>
<proteinExistence type="inferred from homology"/>
<organism evidence="10 11">
    <name type="scientific">Tothia fuscella</name>
    <dbReference type="NCBI Taxonomy" id="1048955"/>
    <lineage>
        <taxon>Eukaryota</taxon>
        <taxon>Fungi</taxon>
        <taxon>Dikarya</taxon>
        <taxon>Ascomycota</taxon>
        <taxon>Pezizomycotina</taxon>
        <taxon>Dothideomycetes</taxon>
        <taxon>Pleosporomycetidae</taxon>
        <taxon>Venturiales</taxon>
        <taxon>Cylindrosympodiaceae</taxon>
        <taxon>Tothia</taxon>
    </lineage>
</organism>
<dbReference type="InterPro" id="IPR011425">
    <property type="entry name" value="Med9"/>
</dbReference>
<evidence type="ECO:0000256" key="5">
    <source>
        <dbReference type="ARBA" id="ARBA00023163"/>
    </source>
</evidence>
<gene>
    <name evidence="7" type="primary">MED9</name>
    <name evidence="10" type="ORF">EJ08DRAFT_635195</name>
</gene>
<dbReference type="GO" id="GO:0003712">
    <property type="term" value="F:transcription coregulator activity"/>
    <property type="evidence" value="ECO:0007669"/>
    <property type="project" value="InterPro"/>
</dbReference>
<keyword evidence="11" id="KW-1185">Reference proteome</keyword>
<name>A0A9P4NQM5_9PEZI</name>
<dbReference type="GO" id="GO:0006357">
    <property type="term" value="P:regulation of transcription by RNA polymerase II"/>
    <property type="evidence" value="ECO:0007669"/>
    <property type="project" value="InterPro"/>
</dbReference>
<evidence type="ECO:0000256" key="7">
    <source>
        <dbReference type="RuleBase" id="RU364145"/>
    </source>
</evidence>
<evidence type="ECO:0000313" key="10">
    <source>
        <dbReference type="EMBL" id="KAF2429506.1"/>
    </source>
</evidence>
<comment type="function">
    <text evidence="7">Component of the Mediator complex, a coactivator involved in the regulated transcription of nearly all RNA polymerase II-dependent genes. Mediator functions as a bridge to convey information from gene-specific regulatory proteins to the basal RNA polymerase II transcription machinery. Mediator is recruited to promoters by direct interactions with regulatory proteins and serves as a scaffold for the assembly of a functional preinitiation complex with RNA polymerase II and the general transcription factors.</text>
</comment>
<dbReference type="GO" id="GO:0016592">
    <property type="term" value="C:mediator complex"/>
    <property type="evidence" value="ECO:0007669"/>
    <property type="project" value="InterPro"/>
</dbReference>
<comment type="subcellular location">
    <subcellularLocation>
        <location evidence="1 7">Nucleus</location>
    </subcellularLocation>
</comment>
<dbReference type="Proteomes" id="UP000800235">
    <property type="component" value="Unassembled WGS sequence"/>
</dbReference>
<dbReference type="Pfam" id="PF07544">
    <property type="entry name" value="Med9"/>
    <property type="match status" value="1"/>
</dbReference>
<dbReference type="EMBL" id="MU007046">
    <property type="protein sequence ID" value="KAF2429506.1"/>
    <property type="molecule type" value="Genomic_DNA"/>
</dbReference>
<evidence type="ECO:0000256" key="8">
    <source>
        <dbReference type="SAM" id="Coils"/>
    </source>
</evidence>
<sequence>MAVPTAAPSPTPNPDANDALPQLTPETFDFMPPLHEILSRLLLPSGGLQAPLAVEASGTNGEISSDGTGHLDIQELGAAANVVKVKIQKARQEVKGLPDVDRSIEEQRDEIEELEDRIEAMKNMLKQLGG</sequence>
<reference evidence="10" key="1">
    <citation type="journal article" date="2020" name="Stud. Mycol.">
        <title>101 Dothideomycetes genomes: a test case for predicting lifestyles and emergence of pathogens.</title>
        <authorList>
            <person name="Haridas S."/>
            <person name="Albert R."/>
            <person name="Binder M."/>
            <person name="Bloem J."/>
            <person name="Labutti K."/>
            <person name="Salamov A."/>
            <person name="Andreopoulos B."/>
            <person name="Baker S."/>
            <person name="Barry K."/>
            <person name="Bills G."/>
            <person name="Bluhm B."/>
            <person name="Cannon C."/>
            <person name="Castanera R."/>
            <person name="Culley D."/>
            <person name="Daum C."/>
            <person name="Ezra D."/>
            <person name="Gonzalez J."/>
            <person name="Henrissat B."/>
            <person name="Kuo A."/>
            <person name="Liang C."/>
            <person name="Lipzen A."/>
            <person name="Lutzoni F."/>
            <person name="Magnuson J."/>
            <person name="Mondo S."/>
            <person name="Nolan M."/>
            <person name="Ohm R."/>
            <person name="Pangilinan J."/>
            <person name="Park H.-J."/>
            <person name="Ramirez L."/>
            <person name="Alfaro M."/>
            <person name="Sun H."/>
            <person name="Tritt A."/>
            <person name="Yoshinaga Y."/>
            <person name="Zwiers L.-H."/>
            <person name="Turgeon B."/>
            <person name="Goodwin S."/>
            <person name="Spatafora J."/>
            <person name="Crous P."/>
            <person name="Grigoriev I."/>
        </authorList>
    </citation>
    <scope>NUCLEOTIDE SEQUENCE</scope>
    <source>
        <strain evidence="10">CBS 130266</strain>
    </source>
</reference>
<feature type="coiled-coil region" evidence="8">
    <location>
        <begin position="73"/>
        <end position="124"/>
    </location>
</feature>
<dbReference type="AlphaFoldDB" id="A0A9P4NQM5"/>
<evidence type="ECO:0000256" key="2">
    <source>
        <dbReference type="ARBA" id="ARBA00008089"/>
    </source>
</evidence>
<evidence type="ECO:0000256" key="9">
    <source>
        <dbReference type="SAM" id="MobiDB-lite"/>
    </source>
</evidence>
<evidence type="ECO:0000256" key="1">
    <source>
        <dbReference type="ARBA" id="ARBA00004123"/>
    </source>
</evidence>
<comment type="similarity">
    <text evidence="2 7">Belongs to the Mediator complex subunit 9 family.</text>
</comment>
<keyword evidence="6 7" id="KW-0539">Nucleus</keyword>
<keyword evidence="4 7" id="KW-0010">Activator</keyword>
<protein>
    <recommendedName>
        <fullName evidence="7">Mediator of RNA polymerase II transcription subunit 9</fullName>
    </recommendedName>
    <alternativeName>
        <fullName evidence="7">Mediator complex subunit 9</fullName>
    </alternativeName>
</protein>
<comment type="caution">
    <text evidence="10">The sequence shown here is derived from an EMBL/GenBank/DDBJ whole genome shotgun (WGS) entry which is preliminary data.</text>
</comment>
<evidence type="ECO:0000313" key="11">
    <source>
        <dbReference type="Proteomes" id="UP000800235"/>
    </source>
</evidence>
<accession>A0A9P4NQM5</accession>
<keyword evidence="8" id="KW-0175">Coiled coil</keyword>
<feature type="region of interest" description="Disordered" evidence="9">
    <location>
        <begin position="1"/>
        <end position="25"/>
    </location>
</feature>